<keyword evidence="2" id="KW-0106">Calcium</keyword>
<comment type="caution">
    <text evidence="5">The sequence shown here is derived from an EMBL/GenBank/DDBJ whole genome shotgun (WGS) entry which is preliminary data.</text>
</comment>
<dbReference type="InterPro" id="IPR011050">
    <property type="entry name" value="Pectin_lyase_fold/virulence"/>
</dbReference>
<keyword evidence="1 3" id="KW-0732">Signal</keyword>
<dbReference type="GO" id="GO:0007155">
    <property type="term" value="P:cell adhesion"/>
    <property type="evidence" value="ECO:0007669"/>
    <property type="project" value="InterPro"/>
</dbReference>
<feature type="signal peptide" evidence="3">
    <location>
        <begin position="1"/>
        <end position="21"/>
    </location>
</feature>
<dbReference type="OrthoDB" id="6335213at2"/>
<dbReference type="Proteomes" id="UP000031197">
    <property type="component" value="Unassembled WGS sequence"/>
</dbReference>
<feature type="domain" description="Right handed beta helix" evidence="4">
    <location>
        <begin position="1185"/>
        <end position="1343"/>
    </location>
</feature>
<dbReference type="InterPro" id="IPR028974">
    <property type="entry name" value="TSP_type-3_rpt"/>
</dbReference>
<evidence type="ECO:0000256" key="2">
    <source>
        <dbReference type="ARBA" id="ARBA00022837"/>
    </source>
</evidence>
<dbReference type="InterPro" id="IPR003367">
    <property type="entry name" value="Thrombospondin_3-like_rpt"/>
</dbReference>
<sequence length="1913" mass="208729">MKWTLPAFSGFLLLTAPTAFCSTSQDVEIHFNRADGTHVEAIQKDDDVLLTVHNSAANAKKNEKETIDVLVTSSVENTGTPASIENFIAFASNKGNGEVRVKLLSETVVEQSWEILALNNYEFLITGSVTGKEETHENYYDEPFVSRSGEIQIEIDTGSIYFDAGDKFTFSTVAESATGDVVTLTETEADSGIFSSPIVLQEDTQTNNNDGIVNTAGIDQLRAILFDGNDARSGEVVAQTSVYYATTVINGATYAQNEDWVEQDSPYLLLGDINVLENASLSIEEGVEIWVTSNTDKTSNGYYPEKTEISVNGGISFNGSAEKPIKIKSFAKSPGQGDWYGIRLDNPSQAVFRHLELSNAESGLVVNSYDSGLNAIFDWVQIKDGVSGLNISHCEECEISIANSTIENIKYQALELFAPQSTVTFTNNSLSKAGSVFLRYPDSLTITESNFDTIYSVNVESVASELHVIDNTFSLDSGLTISSDYDNEKKAYYEVSNNHIVKNGENSTSSFGLYFHLSSSGYEAIDIIGNTISGFGYMTSYGTNDFFTDGGGLGIYSEEDVPTRIEGNIITDNVGVGINLYGTLSLDIIDNTITNNGAGLFVDFWSENHAFVIENNTIAENESYGIELNNRANPQIRYNDIYGNGVYALVNRTNRNVSARNNWWGESASEELSSGTHPSTVSFIYPAINARVNYSGWLDNSFSLGGGAVNDFETGTITFISHRSQDIAVFSHKDNILLQVIDSGLNKLPSQVESVDVLVTSSKENTGTPAQVTDIEASSLNQGQGELKVTLNSDIVTAQTFEVVALNQYEFIVTGSVSGPENERLYISEYYNEVFTTADGQISIVLHTNGSTFEAGDRFSFTVTEAIVQGEIVTLTETASNSGVFSGEAILEVENDAIANNGLVEIAKGDQLQAYYADAESDWGLEETVNTMAYVATTIVTGHEVLENELWASADSPFLVTGDIRISEYASLTIEPGSRVLFVPSYDGNPISDNYQSSPDLVEIEVAGEFVSEGSIELPIVFEAIGQRENQADWGGFLLHDTSQSNFTFTHIKNTSIGIYYSVYRSGISWEFTNSELSYSRNGVSIEAYCDCEIAIKNSQFDHIENAAFSISAYDSNVTYENNVVSNSGNASISAAKHLAFTDNILVNHGYFYIDNISASLTFSRNTVDGGEGGSLGFYPYYEEGSALLVEDNSIVGSGLQGLMIQTYGSGINSYRVSNNYISGFGSRYESQYWPTEYNGFGLQISAGDEVMPVVTGNTIVNNNGVGVEIRGEAYADFSNNNILNNGVGIVVDIDEESGNERLSISDNTIANNQGYGISIFNHRAIQINGNDISGNGEFALYNQSLNDVDATRNWWGDEALEELNALIKVENVSFIYDFFDESFYSVVDYADFKTEFSSDTDSDGYLGYLDNCPSLSNPLQEDFDNDGIGDVCDLDDDNDGVIDLLDAFPFDSTEWLDSDGDGLGDNYELLVGFDPERPDSNGNGIPDGEESLDNLKTIASVFSIADINGDSTNELAVTYKSISNEITTSIINVSAQKELKLMKFTGDFTQFTVHLFNDMNGNGSHEIGVFGVIEDPSTVAGVRSKLMVKDSKTGNVVQNYAWAGNWNNPQLVQLADLNNDGIPEVGMQGAFYDGNRPQLLLRDGTNGRAMQKYSFPALMKAPQYVQLSDMNGDDVPEIGMYGRLVSNNKIQVKIISGVDASDKLPAYNFGDDWEGESFHNLGDIDFDGQNDIALFGRRLESKQVQAFTKSGVSRIGTLGIFGWPDSFETFQLMIMPDINFDSVMEIGAAGYREDVDRYQAIVKNGVDRNDTMFTVGWPNTVSEAEFVALNDFDGDQVVDIALFGQKSNGAFEVNIKSVHNVKVGSFNLGPNWSEKPKLAIVPDLNGDGLNDIVAYGASKLGYNKMQILSNLN</sequence>
<feature type="domain" description="Right handed beta helix" evidence="4">
    <location>
        <begin position="494"/>
        <end position="662"/>
    </location>
</feature>
<evidence type="ECO:0000313" key="5">
    <source>
        <dbReference type="EMBL" id="KHT54724.1"/>
    </source>
</evidence>
<dbReference type="SMART" id="SM00710">
    <property type="entry name" value="PbH1"/>
    <property type="match status" value="13"/>
</dbReference>
<feature type="chain" id="PRO_5002099471" description="Right handed beta helix domain-containing protein" evidence="3">
    <location>
        <begin position="22"/>
        <end position="1913"/>
    </location>
</feature>
<organism evidence="5 6">
    <name type="scientific">Alteromonas marina</name>
    <dbReference type="NCBI Taxonomy" id="203795"/>
    <lineage>
        <taxon>Bacteria</taxon>
        <taxon>Pseudomonadati</taxon>
        <taxon>Pseudomonadota</taxon>
        <taxon>Gammaproteobacteria</taxon>
        <taxon>Alteromonadales</taxon>
        <taxon>Alteromonadaceae</taxon>
        <taxon>Alteromonas/Salinimonas group</taxon>
        <taxon>Alteromonas</taxon>
    </lineage>
</organism>
<dbReference type="InterPro" id="IPR028994">
    <property type="entry name" value="Integrin_alpha_N"/>
</dbReference>
<dbReference type="RefSeq" id="WP_039218091.1">
    <property type="nucleotide sequence ID" value="NZ_JWLW01000011.1"/>
</dbReference>
<protein>
    <recommendedName>
        <fullName evidence="4">Right handed beta helix domain-containing protein</fullName>
    </recommendedName>
</protein>
<evidence type="ECO:0000313" key="6">
    <source>
        <dbReference type="Proteomes" id="UP000031197"/>
    </source>
</evidence>
<evidence type="ECO:0000256" key="1">
    <source>
        <dbReference type="ARBA" id="ARBA00022729"/>
    </source>
</evidence>
<evidence type="ECO:0000259" key="4">
    <source>
        <dbReference type="Pfam" id="PF13229"/>
    </source>
</evidence>
<name>A0A0B3XYL3_9ALTE</name>
<gene>
    <name evidence="5" type="ORF">RJ41_05650</name>
</gene>
<dbReference type="PANTHER" id="PTHR10199">
    <property type="entry name" value="THROMBOSPONDIN"/>
    <property type="match status" value="1"/>
</dbReference>
<dbReference type="EMBL" id="JWLW01000011">
    <property type="protein sequence ID" value="KHT54724.1"/>
    <property type="molecule type" value="Genomic_DNA"/>
</dbReference>
<dbReference type="InterPro" id="IPR012334">
    <property type="entry name" value="Pectin_lyas_fold"/>
</dbReference>
<accession>A0A0B3XYL3</accession>
<dbReference type="InterPro" id="IPR039448">
    <property type="entry name" value="Beta_helix"/>
</dbReference>
<dbReference type="Gene3D" id="2.160.20.10">
    <property type="entry name" value="Single-stranded right-handed beta-helix, Pectin lyase-like"/>
    <property type="match status" value="3"/>
</dbReference>
<dbReference type="SUPFAM" id="SSF69318">
    <property type="entry name" value="Integrin alpha N-terminal domain"/>
    <property type="match status" value="2"/>
</dbReference>
<keyword evidence="6" id="KW-1185">Reference proteome</keyword>
<dbReference type="SUPFAM" id="SSF103647">
    <property type="entry name" value="TSP type-3 repeat"/>
    <property type="match status" value="1"/>
</dbReference>
<dbReference type="Pfam" id="PF02412">
    <property type="entry name" value="TSP_3"/>
    <property type="match status" value="2"/>
</dbReference>
<proteinExistence type="predicted"/>
<reference evidence="5 6" key="1">
    <citation type="submission" date="2014-12" db="EMBL/GenBank/DDBJ databases">
        <title>Genome sequencing of Alteromonas marina AD001.</title>
        <authorList>
            <person name="Adrian T.G.S."/>
            <person name="Chan K.G."/>
        </authorList>
    </citation>
    <scope>NUCLEOTIDE SEQUENCE [LARGE SCALE GENOMIC DNA]</scope>
    <source>
        <strain evidence="5 6">AD001</strain>
    </source>
</reference>
<dbReference type="SUPFAM" id="SSF51126">
    <property type="entry name" value="Pectin lyase-like"/>
    <property type="match status" value="3"/>
</dbReference>
<dbReference type="Pfam" id="PF13229">
    <property type="entry name" value="Beta_helix"/>
    <property type="match status" value="2"/>
</dbReference>
<dbReference type="Gene3D" id="4.10.1080.10">
    <property type="entry name" value="TSP type-3 repeat"/>
    <property type="match status" value="1"/>
</dbReference>
<dbReference type="InterPro" id="IPR006626">
    <property type="entry name" value="PbH1"/>
</dbReference>
<evidence type="ECO:0000256" key="3">
    <source>
        <dbReference type="SAM" id="SignalP"/>
    </source>
</evidence>
<dbReference type="GO" id="GO:0005509">
    <property type="term" value="F:calcium ion binding"/>
    <property type="evidence" value="ECO:0007669"/>
    <property type="project" value="InterPro"/>
</dbReference>